<proteinExistence type="predicted"/>
<feature type="region of interest" description="Disordered" evidence="1">
    <location>
        <begin position="1"/>
        <end position="53"/>
    </location>
</feature>
<protein>
    <submittedName>
        <fullName evidence="2">Uncharacterized protein</fullName>
    </submittedName>
</protein>
<reference evidence="2 3" key="1">
    <citation type="journal article" date="2022" name="bioRxiv">
        <title>Genomics of Preaxostyla Flagellates Illuminates Evolutionary Transitions and the Path Towards Mitochondrial Loss.</title>
        <authorList>
            <person name="Novak L.V.F."/>
            <person name="Treitli S.C."/>
            <person name="Pyrih J."/>
            <person name="Halakuc P."/>
            <person name="Pipaliya S.V."/>
            <person name="Vacek V."/>
            <person name="Brzon O."/>
            <person name="Soukal P."/>
            <person name="Eme L."/>
            <person name="Dacks J.B."/>
            <person name="Karnkowska A."/>
            <person name="Elias M."/>
            <person name="Hampl V."/>
        </authorList>
    </citation>
    <scope>NUCLEOTIDE SEQUENCE [LARGE SCALE GENOMIC DNA]</scope>
    <source>
        <strain evidence="2">NAU3</strain>
        <tissue evidence="2">Gut</tissue>
    </source>
</reference>
<evidence type="ECO:0000313" key="3">
    <source>
        <dbReference type="Proteomes" id="UP001281761"/>
    </source>
</evidence>
<evidence type="ECO:0000313" key="2">
    <source>
        <dbReference type="EMBL" id="KAK2944103.1"/>
    </source>
</evidence>
<sequence length="273" mass="30673">MSKAPLEEKKDGRTPSRSRAAPIEPPLETLSDIPDTGTYTEETDDDKKRKWNGVGAFDSHLKPLQGLVENVGTNTETILMDAFSQPLLQSEEGQKALKNIQGLFPSHPSAGGGREDRRRDEKKKEEKKTYQETDRNLSRNNNDQGINRKLTLSVEPEEDESLTAYRLGIQPNSILMCEVEYIADIHAYDFTLFFFLSASQSTTTTNALSRQITAQGVPPCLSINRRTLAFRDLQMASLKYLMKRSKPRLSEGLLGNGQIAEIVFSFFPKEEAE</sequence>
<evidence type="ECO:0000256" key="1">
    <source>
        <dbReference type="SAM" id="MobiDB-lite"/>
    </source>
</evidence>
<comment type="caution">
    <text evidence="2">The sequence shown here is derived from an EMBL/GenBank/DDBJ whole genome shotgun (WGS) entry which is preliminary data.</text>
</comment>
<keyword evidence="3" id="KW-1185">Reference proteome</keyword>
<accession>A0ABQ9WXR1</accession>
<gene>
    <name evidence="2" type="ORF">BLNAU_20987</name>
</gene>
<feature type="region of interest" description="Disordered" evidence="1">
    <location>
        <begin position="102"/>
        <end position="148"/>
    </location>
</feature>
<dbReference type="EMBL" id="JARBJD010000314">
    <property type="protein sequence ID" value="KAK2944103.1"/>
    <property type="molecule type" value="Genomic_DNA"/>
</dbReference>
<organism evidence="2 3">
    <name type="scientific">Blattamonas nauphoetae</name>
    <dbReference type="NCBI Taxonomy" id="2049346"/>
    <lineage>
        <taxon>Eukaryota</taxon>
        <taxon>Metamonada</taxon>
        <taxon>Preaxostyla</taxon>
        <taxon>Oxymonadida</taxon>
        <taxon>Blattamonas</taxon>
    </lineage>
</organism>
<dbReference type="Proteomes" id="UP001281761">
    <property type="component" value="Unassembled WGS sequence"/>
</dbReference>
<feature type="compositionally biased region" description="Basic and acidic residues" evidence="1">
    <location>
        <begin position="1"/>
        <end position="14"/>
    </location>
</feature>
<name>A0ABQ9WXR1_9EUKA</name>
<feature type="compositionally biased region" description="Basic and acidic residues" evidence="1">
    <location>
        <begin position="113"/>
        <end position="137"/>
    </location>
</feature>